<dbReference type="PANTHER" id="PTHR14096">
    <property type="entry name" value="APOLIPOPROTEIN L"/>
    <property type="match status" value="1"/>
</dbReference>
<gene>
    <name evidence="2" type="ORF">scyTo_0021685</name>
</gene>
<dbReference type="Proteomes" id="UP000288216">
    <property type="component" value="Unassembled WGS sequence"/>
</dbReference>
<dbReference type="Pfam" id="PF05461">
    <property type="entry name" value="ApoL"/>
    <property type="match status" value="1"/>
</dbReference>
<evidence type="ECO:0000313" key="3">
    <source>
        <dbReference type="Proteomes" id="UP000288216"/>
    </source>
</evidence>
<name>A0A401QBC2_SCYTO</name>
<organism evidence="2 3">
    <name type="scientific">Scyliorhinus torazame</name>
    <name type="common">Cloudy catshark</name>
    <name type="synonym">Catulus torazame</name>
    <dbReference type="NCBI Taxonomy" id="75743"/>
    <lineage>
        <taxon>Eukaryota</taxon>
        <taxon>Metazoa</taxon>
        <taxon>Chordata</taxon>
        <taxon>Craniata</taxon>
        <taxon>Vertebrata</taxon>
        <taxon>Chondrichthyes</taxon>
        <taxon>Elasmobranchii</taxon>
        <taxon>Galeomorphii</taxon>
        <taxon>Galeoidea</taxon>
        <taxon>Carcharhiniformes</taxon>
        <taxon>Scyliorhinidae</taxon>
        <taxon>Scyliorhinus</taxon>
    </lineage>
</organism>
<dbReference type="InterPro" id="IPR008405">
    <property type="entry name" value="ApoL"/>
</dbReference>
<reference evidence="2 3" key="1">
    <citation type="journal article" date="2018" name="Nat. Ecol. Evol.">
        <title>Shark genomes provide insights into elasmobranch evolution and the origin of vertebrates.</title>
        <authorList>
            <person name="Hara Y"/>
            <person name="Yamaguchi K"/>
            <person name="Onimaru K"/>
            <person name="Kadota M"/>
            <person name="Koyanagi M"/>
            <person name="Keeley SD"/>
            <person name="Tatsumi K"/>
            <person name="Tanaka K"/>
            <person name="Motone F"/>
            <person name="Kageyama Y"/>
            <person name="Nozu R"/>
            <person name="Adachi N"/>
            <person name="Nishimura O"/>
            <person name="Nakagawa R"/>
            <person name="Tanegashima C"/>
            <person name="Kiyatake I"/>
            <person name="Matsumoto R"/>
            <person name="Murakumo K"/>
            <person name="Nishida K"/>
            <person name="Terakita A"/>
            <person name="Kuratani S"/>
            <person name="Sato K"/>
            <person name="Hyodo S Kuraku.S."/>
        </authorList>
    </citation>
    <scope>NUCLEOTIDE SEQUENCE [LARGE SCALE GENOMIC DNA]</scope>
</reference>
<keyword evidence="3" id="KW-1185">Reference proteome</keyword>
<evidence type="ECO:0008006" key="4">
    <source>
        <dbReference type="Google" id="ProtNLM"/>
    </source>
</evidence>
<dbReference type="GO" id="GO:0042157">
    <property type="term" value="P:lipoprotein metabolic process"/>
    <property type="evidence" value="ECO:0007669"/>
    <property type="project" value="InterPro"/>
</dbReference>
<dbReference type="STRING" id="75743.A0A401QBC2"/>
<dbReference type="PANTHER" id="PTHR14096:SF28">
    <property type="entry name" value="APOLIPOPROTEIN L, 1-RELATED"/>
    <property type="match status" value="1"/>
</dbReference>
<dbReference type="OrthoDB" id="6363454at2759"/>
<dbReference type="GO" id="GO:0005576">
    <property type="term" value="C:extracellular region"/>
    <property type="evidence" value="ECO:0007669"/>
    <property type="project" value="InterPro"/>
</dbReference>
<dbReference type="EMBL" id="BFAA01019728">
    <property type="protein sequence ID" value="GCB82695.1"/>
    <property type="molecule type" value="Genomic_DNA"/>
</dbReference>
<evidence type="ECO:0000313" key="2">
    <source>
        <dbReference type="EMBL" id="GCB82695.1"/>
    </source>
</evidence>
<evidence type="ECO:0000256" key="1">
    <source>
        <dbReference type="ARBA" id="ARBA00010090"/>
    </source>
</evidence>
<dbReference type="GO" id="GO:0008289">
    <property type="term" value="F:lipid binding"/>
    <property type="evidence" value="ECO:0007669"/>
    <property type="project" value="InterPro"/>
</dbReference>
<protein>
    <recommendedName>
        <fullName evidence="4">Apolipoprotein L3</fullName>
    </recommendedName>
</protein>
<comment type="similarity">
    <text evidence="1">Belongs to the apolipoprotein L family.</text>
</comment>
<accession>A0A401QBC2</accession>
<proteinExistence type="inferred from homology"/>
<sequence>MQARVLNLPLRAQVLGSSMQARVLNLSLRAQVLGSSMQARVLNLDQIGLEKITQSVQDFVKRFPGWKSRIDGRIRELQEIAKSIDTFHRGSTIANVTASSVSAGGGVLAVVGIIAAPFTAGTSLVLTVAGATMGAAGAATNLTADISEYATRSARQKKVDEIIEQNTSDMKEMSQCLKNALSELERLDQCNDVEVTELDYSEGHLSKVLGAGSKIPAARSIINKTVGVKNAVVAKQMIKKCPEIKELAKKLTALSRKVRNTKYATQTKSVTQMLSGTPLAVSKTTRVATGVLSAAFVVWDIYSITTSSIDLHKGCKTEVAKKIEDKAHEIENALSAYEDMYQEFKTILKGD</sequence>
<dbReference type="OMA" id="VEDITEC"/>
<dbReference type="GO" id="GO:0016020">
    <property type="term" value="C:membrane"/>
    <property type="evidence" value="ECO:0007669"/>
    <property type="project" value="TreeGrafter"/>
</dbReference>
<dbReference type="GO" id="GO:0006869">
    <property type="term" value="P:lipid transport"/>
    <property type="evidence" value="ECO:0007669"/>
    <property type="project" value="InterPro"/>
</dbReference>
<comment type="caution">
    <text evidence="2">The sequence shown here is derived from an EMBL/GenBank/DDBJ whole genome shotgun (WGS) entry which is preliminary data.</text>
</comment>
<dbReference type="AlphaFoldDB" id="A0A401QBC2"/>